<dbReference type="PROSITE" id="PS50082">
    <property type="entry name" value="WD_REPEATS_2"/>
    <property type="match status" value="1"/>
</dbReference>
<comment type="caution">
    <text evidence="2">The sequence shown here is derived from an EMBL/GenBank/DDBJ whole genome shotgun (WGS) entry which is preliminary data.</text>
</comment>
<dbReference type="Proteomes" id="UP000187203">
    <property type="component" value="Unassembled WGS sequence"/>
</dbReference>
<evidence type="ECO:0000313" key="2">
    <source>
        <dbReference type="EMBL" id="OMO78457.1"/>
    </source>
</evidence>
<keyword evidence="1" id="KW-0853">WD repeat</keyword>
<dbReference type="STRING" id="93759.A0A1R3I795"/>
<keyword evidence="3" id="KW-1185">Reference proteome</keyword>
<accession>A0A1R3I795</accession>
<dbReference type="InterPro" id="IPR001680">
    <property type="entry name" value="WD40_rpt"/>
</dbReference>
<dbReference type="EMBL" id="AWUE01018754">
    <property type="protein sequence ID" value="OMO78457.1"/>
    <property type="molecule type" value="Genomic_DNA"/>
</dbReference>
<dbReference type="AlphaFoldDB" id="A0A1R3I795"/>
<evidence type="ECO:0000313" key="3">
    <source>
        <dbReference type="Proteomes" id="UP000187203"/>
    </source>
</evidence>
<organism evidence="2 3">
    <name type="scientific">Corchorus olitorius</name>
    <dbReference type="NCBI Taxonomy" id="93759"/>
    <lineage>
        <taxon>Eukaryota</taxon>
        <taxon>Viridiplantae</taxon>
        <taxon>Streptophyta</taxon>
        <taxon>Embryophyta</taxon>
        <taxon>Tracheophyta</taxon>
        <taxon>Spermatophyta</taxon>
        <taxon>Magnoliopsida</taxon>
        <taxon>eudicotyledons</taxon>
        <taxon>Gunneridae</taxon>
        <taxon>Pentapetalae</taxon>
        <taxon>rosids</taxon>
        <taxon>malvids</taxon>
        <taxon>Malvales</taxon>
        <taxon>Malvaceae</taxon>
        <taxon>Grewioideae</taxon>
        <taxon>Apeibeae</taxon>
        <taxon>Corchorus</taxon>
    </lineage>
</organism>
<protein>
    <submittedName>
        <fullName evidence="2">Uncharacterized protein</fullName>
    </submittedName>
</protein>
<gene>
    <name evidence="2" type="ORF">COLO4_24753</name>
</gene>
<evidence type="ECO:0000256" key="1">
    <source>
        <dbReference type="PROSITE-ProRule" id="PRU00221"/>
    </source>
</evidence>
<dbReference type="OrthoDB" id="506888at2759"/>
<proteinExistence type="predicted"/>
<reference evidence="3" key="1">
    <citation type="submission" date="2013-09" db="EMBL/GenBank/DDBJ databases">
        <title>Corchorus olitorius genome sequencing.</title>
        <authorList>
            <person name="Alam M."/>
            <person name="Haque M.S."/>
            <person name="Islam M.S."/>
            <person name="Emdad E.M."/>
            <person name="Islam M.M."/>
            <person name="Ahmed B."/>
            <person name="Halim A."/>
            <person name="Hossen Q.M.M."/>
            <person name="Hossain M.Z."/>
            <person name="Ahmed R."/>
            <person name="Khan M.M."/>
            <person name="Islam R."/>
            <person name="Rashid M.M."/>
            <person name="Khan S.A."/>
            <person name="Rahman M.S."/>
            <person name="Alam M."/>
            <person name="Yahiya A.S."/>
            <person name="Khan M.S."/>
            <person name="Azam M.S."/>
            <person name="Haque T."/>
            <person name="Lashkar M.Z.H."/>
            <person name="Akhand A.I."/>
            <person name="Morshed G."/>
            <person name="Roy S."/>
            <person name="Uddin K.S."/>
            <person name="Rabeya T."/>
            <person name="Hossain A.S."/>
            <person name="Chowdhury A."/>
            <person name="Snigdha A.R."/>
            <person name="Mortoza M.S."/>
            <person name="Matin S.A."/>
            <person name="Hoque S.M.E."/>
            <person name="Islam M.K."/>
            <person name="Roy D.K."/>
            <person name="Haider R."/>
            <person name="Moosa M.M."/>
            <person name="Elias S.M."/>
            <person name="Hasan A.M."/>
            <person name="Jahan S."/>
            <person name="Shafiuddin M."/>
            <person name="Mahmood N."/>
            <person name="Shommy N.S."/>
        </authorList>
    </citation>
    <scope>NUCLEOTIDE SEQUENCE [LARGE SCALE GENOMIC DNA]</scope>
    <source>
        <strain evidence="3">cv. O-4</strain>
    </source>
</reference>
<name>A0A1R3I795_9ROSI</name>
<feature type="repeat" description="WD" evidence="1">
    <location>
        <begin position="54"/>
        <end position="68"/>
    </location>
</feature>
<sequence length="74" mass="8377">MHFYEDMIERLEASGLEKLARQQGDGIVRTSEEGACKHRISAHEDEGGCASGKLISGGQDRSMKMWDMHWIIKQ</sequence>